<dbReference type="Gene3D" id="3.60.15.10">
    <property type="entry name" value="Ribonuclease Z/Hydroxyacylglutathione hydrolase-like"/>
    <property type="match status" value="1"/>
</dbReference>
<comment type="similarity">
    <text evidence="3">Belongs to the cyclic nucleotide phosphodiesterase class-II family.</text>
</comment>
<sequence>MPGDGGASLMRSAHDGPENDLSGTETQSQSQPPISAFTFVCLGVGGGPFDNDCSCYLMKPSHQRWHEGTILVEGGSFLGSLKEFLEQPDMVFPDAEFQPQLTAEQRTEIFHSWITQVFISHGHLDHLYGLVLASANIRVQRPVYGLPDTLDTIQGLFNGRIWPRLASYDAEDPMTLYHLRTLELEKPHSAAPDITVTPYPVSHGAARLPDGMPKFQEVFDMPPPKPLPCAPHDTMSTTVSTAFLFRNHYVDRDVLFLGDVEPDEVGHSKTNTKLWQKVAGRMAQGKLNAVFLECSYASEQPSHLLFGHLTPSYLYAELQTLARYVAHERHGSETQTKHVLRGLKCIVIHVKGMVLPANAHFSYCEPVPRQPPSSTPPLPIPLVEWIDQELHTLEKEHQLGVEFIVARRGQRIGAYPSTDLEC</sequence>
<dbReference type="InterPro" id="IPR036866">
    <property type="entry name" value="RibonucZ/Hydroxyglut_hydro"/>
</dbReference>
<name>A0AAF0J163_9BASI</name>
<gene>
    <name evidence="5" type="primary">PDE1</name>
    <name evidence="5" type="ORF">MNAN1_000697</name>
</gene>
<dbReference type="InterPro" id="IPR000396">
    <property type="entry name" value="Pdiesterase2"/>
</dbReference>
<keyword evidence="2" id="KW-0114">cAMP</keyword>
<dbReference type="EC" id="3.1.4.17" evidence="5"/>
<evidence type="ECO:0000256" key="4">
    <source>
        <dbReference type="SAM" id="MobiDB-lite"/>
    </source>
</evidence>
<dbReference type="PANTHER" id="PTHR28283:SF1">
    <property type="entry name" value="3',5'-CYCLIC-NUCLEOTIDE PHOSPHODIESTERASE 1"/>
    <property type="match status" value="1"/>
</dbReference>
<proteinExistence type="inferred from homology"/>
<dbReference type="Proteomes" id="UP001213623">
    <property type="component" value="Chromosome 1"/>
</dbReference>
<dbReference type="SUPFAM" id="SSF56281">
    <property type="entry name" value="Metallo-hydrolase/oxidoreductase"/>
    <property type="match status" value="1"/>
</dbReference>
<dbReference type="AlphaFoldDB" id="A0AAF0J163"/>
<feature type="compositionally biased region" description="Polar residues" evidence="4">
    <location>
        <begin position="21"/>
        <end position="31"/>
    </location>
</feature>
<evidence type="ECO:0000313" key="6">
    <source>
        <dbReference type="Proteomes" id="UP001213623"/>
    </source>
</evidence>
<dbReference type="GO" id="GO:0047555">
    <property type="term" value="F:3',5'-cyclic-GMP phosphodiesterase activity"/>
    <property type="evidence" value="ECO:0007669"/>
    <property type="project" value="TreeGrafter"/>
</dbReference>
<dbReference type="PROSITE" id="PS00607">
    <property type="entry name" value="PDEASE_II"/>
    <property type="match status" value="1"/>
</dbReference>
<organism evidence="5 6">
    <name type="scientific">Malassezia nana</name>
    <dbReference type="NCBI Taxonomy" id="180528"/>
    <lineage>
        <taxon>Eukaryota</taxon>
        <taxon>Fungi</taxon>
        <taxon>Dikarya</taxon>
        <taxon>Basidiomycota</taxon>
        <taxon>Ustilaginomycotina</taxon>
        <taxon>Malasseziomycetes</taxon>
        <taxon>Malasseziales</taxon>
        <taxon>Malasseziaceae</taxon>
        <taxon>Malassezia</taxon>
    </lineage>
</organism>
<protein>
    <submittedName>
        <fullName evidence="5">3',5'-cyclic-nucleotide phosphodiesterase</fullName>
        <ecNumber evidence="5">3.1.4.17</ecNumber>
    </submittedName>
</protein>
<feature type="region of interest" description="Disordered" evidence="4">
    <location>
        <begin position="1"/>
        <end position="31"/>
    </location>
</feature>
<dbReference type="GO" id="GO:0006198">
    <property type="term" value="P:cAMP catabolic process"/>
    <property type="evidence" value="ECO:0007669"/>
    <property type="project" value="InterPro"/>
</dbReference>
<evidence type="ECO:0000313" key="5">
    <source>
        <dbReference type="EMBL" id="WFD25731.1"/>
    </source>
</evidence>
<dbReference type="Pfam" id="PF02112">
    <property type="entry name" value="PDEase_II"/>
    <property type="match status" value="1"/>
</dbReference>
<dbReference type="InterPro" id="IPR024225">
    <property type="entry name" value="cAMP-PdiesteraseII_CS"/>
</dbReference>
<keyword evidence="1 5" id="KW-0378">Hydrolase</keyword>
<dbReference type="EMBL" id="CP119892">
    <property type="protein sequence ID" value="WFD25731.1"/>
    <property type="molecule type" value="Genomic_DNA"/>
</dbReference>
<evidence type="ECO:0000256" key="1">
    <source>
        <dbReference type="ARBA" id="ARBA00022801"/>
    </source>
</evidence>
<dbReference type="CDD" id="cd07735">
    <property type="entry name" value="class_II_PDE_MBL-fold"/>
    <property type="match status" value="1"/>
</dbReference>
<reference evidence="5" key="1">
    <citation type="submission" date="2023-03" db="EMBL/GenBank/DDBJ databases">
        <title>Mating type loci evolution in Malassezia.</title>
        <authorList>
            <person name="Coelho M.A."/>
        </authorList>
    </citation>
    <scope>NUCLEOTIDE SEQUENCE</scope>
    <source>
        <strain evidence="5">CBS 9557</strain>
    </source>
</reference>
<dbReference type="PRINTS" id="PR00388">
    <property type="entry name" value="PDIESTERASE2"/>
</dbReference>
<evidence type="ECO:0000256" key="2">
    <source>
        <dbReference type="ARBA" id="ARBA00023149"/>
    </source>
</evidence>
<keyword evidence="6" id="KW-1185">Reference proteome</keyword>
<dbReference type="GO" id="GO:0004115">
    <property type="term" value="F:3',5'-cyclic-AMP phosphodiesterase activity"/>
    <property type="evidence" value="ECO:0007669"/>
    <property type="project" value="InterPro"/>
</dbReference>
<dbReference type="PANTHER" id="PTHR28283">
    <property type="entry name" value="3',5'-CYCLIC-NUCLEOTIDE PHOSPHODIESTERASE 1"/>
    <property type="match status" value="1"/>
</dbReference>
<accession>A0AAF0J163</accession>
<evidence type="ECO:0000256" key="3">
    <source>
        <dbReference type="ARBA" id="ARBA00025762"/>
    </source>
</evidence>
<dbReference type="GO" id="GO:1902660">
    <property type="term" value="P:negative regulation of glucose mediated signaling pathway"/>
    <property type="evidence" value="ECO:0007669"/>
    <property type="project" value="TreeGrafter"/>
</dbReference>